<feature type="domain" description="O-antigen ligase-related" evidence="7">
    <location>
        <begin position="212"/>
        <end position="429"/>
    </location>
</feature>
<dbReference type="SUPFAM" id="SSF48452">
    <property type="entry name" value="TPR-like"/>
    <property type="match status" value="1"/>
</dbReference>
<dbReference type="PANTHER" id="PTHR37422:SF23">
    <property type="entry name" value="TEICHURONIC ACID BIOSYNTHESIS PROTEIN TUAE"/>
    <property type="match status" value="1"/>
</dbReference>
<dbReference type="EMBL" id="WHYR01000052">
    <property type="protein sequence ID" value="MQL53503.1"/>
    <property type="molecule type" value="Genomic_DNA"/>
</dbReference>
<accession>A0A6N7IVC0</accession>
<dbReference type="Proteomes" id="UP000441717">
    <property type="component" value="Unassembled WGS sequence"/>
</dbReference>
<dbReference type="InterPro" id="IPR011990">
    <property type="entry name" value="TPR-like_helical_dom_sf"/>
</dbReference>
<feature type="transmembrane region" description="Helical" evidence="6">
    <location>
        <begin position="50"/>
        <end position="69"/>
    </location>
</feature>
<dbReference type="InterPro" id="IPR051533">
    <property type="entry name" value="WaaL-like"/>
</dbReference>
<dbReference type="RefSeq" id="WP_152947970.1">
    <property type="nucleotide sequence ID" value="NZ_WHYR01000052.1"/>
</dbReference>
<keyword evidence="9" id="KW-1185">Reference proteome</keyword>
<dbReference type="GO" id="GO:0016020">
    <property type="term" value="C:membrane"/>
    <property type="evidence" value="ECO:0007669"/>
    <property type="project" value="UniProtKB-SubCell"/>
</dbReference>
<feature type="region of interest" description="Disordered" evidence="5">
    <location>
        <begin position="546"/>
        <end position="565"/>
    </location>
</feature>
<dbReference type="Gene3D" id="1.25.40.10">
    <property type="entry name" value="Tetratricopeptide repeat domain"/>
    <property type="match status" value="1"/>
</dbReference>
<organism evidence="8 9">
    <name type="scientific">Desulfofundulus thermobenzoicus</name>
    <dbReference type="NCBI Taxonomy" id="29376"/>
    <lineage>
        <taxon>Bacteria</taxon>
        <taxon>Bacillati</taxon>
        <taxon>Bacillota</taxon>
        <taxon>Clostridia</taxon>
        <taxon>Eubacteriales</taxon>
        <taxon>Peptococcaceae</taxon>
        <taxon>Desulfofundulus</taxon>
    </lineage>
</organism>
<feature type="transmembrane region" description="Helical" evidence="6">
    <location>
        <begin position="248"/>
        <end position="267"/>
    </location>
</feature>
<evidence type="ECO:0000313" key="9">
    <source>
        <dbReference type="Proteomes" id="UP000441717"/>
    </source>
</evidence>
<evidence type="ECO:0000256" key="5">
    <source>
        <dbReference type="SAM" id="MobiDB-lite"/>
    </source>
</evidence>
<protein>
    <submittedName>
        <fullName evidence="8">Polymerase</fullName>
    </submittedName>
</protein>
<dbReference type="InterPro" id="IPR007016">
    <property type="entry name" value="O-antigen_ligase-rel_domated"/>
</dbReference>
<feature type="region of interest" description="Disordered" evidence="5">
    <location>
        <begin position="499"/>
        <end position="524"/>
    </location>
</feature>
<dbReference type="Pfam" id="PF14559">
    <property type="entry name" value="TPR_19"/>
    <property type="match status" value="1"/>
</dbReference>
<evidence type="ECO:0000256" key="2">
    <source>
        <dbReference type="ARBA" id="ARBA00022692"/>
    </source>
</evidence>
<name>A0A6N7IVC0_9FIRM</name>
<feature type="transmembrane region" description="Helical" evidence="6">
    <location>
        <begin position="109"/>
        <end position="126"/>
    </location>
</feature>
<evidence type="ECO:0000259" key="7">
    <source>
        <dbReference type="Pfam" id="PF04932"/>
    </source>
</evidence>
<feature type="transmembrane region" description="Helical" evidence="6">
    <location>
        <begin position="224"/>
        <end position="241"/>
    </location>
</feature>
<evidence type="ECO:0000256" key="4">
    <source>
        <dbReference type="ARBA" id="ARBA00023136"/>
    </source>
</evidence>
<dbReference type="PANTHER" id="PTHR37422">
    <property type="entry name" value="TEICHURONIC ACID BIOSYNTHESIS PROTEIN TUAE"/>
    <property type="match status" value="1"/>
</dbReference>
<feature type="transmembrane region" description="Helical" evidence="6">
    <location>
        <begin position="477"/>
        <end position="495"/>
    </location>
</feature>
<evidence type="ECO:0000256" key="1">
    <source>
        <dbReference type="ARBA" id="ARBA00004141"/>
    </source>
</evidence>
<feature type="transmembrane region" description="Helical" evidence="6">
    <location>
        <begin position="81"/>
        <end position="103"/>
    </location>
</feature>
<feature type="transmembrane region" description="Helical" evidence="6">
    <location>
        <begin position="315"/>
        <end position="334"/>
    </location>
</feature>
<feature type="transmembrane region" description="Helical" evidence="6">
    <location>
        <begin position="420"/>
        <end position="440"/>
    </location>
</feature>
<feature type="transmembrane region" description="Helical" evidence="6">
    <location>
        <begin position="452"/>
        <end position="471"/>
    </location>
</feature>
<feature type="transmembrane region" description="Helical" evidence="6">
    <location>
        <begin position="279"/>
        <end position="303"/>
    </location>
</feature>
<sequence>MHEPVKTSASPSLKPQPILHLNLRPFFLGGLGFVLFTSPFMRGLFFQPELLTYLMITAAAFAFCVYDQVLRREVYFLRTPLDYAVAALVAAYALSLITAVHLRPAISELLKAAAFFMVYWTAARAVRGEKDMDRLLHVLYIAGLGVAAVGLLAAARVIDFPGAFENGVIMSTLQYKNALAVYLAAVNVLGLGLSLKTELLLPKIIYAAGNTVLITVILGTQSRGGWIIYPLAMAALVALIPRGLRWRAAYHLFIFLGCGLVTARFFYAHLPVAQGAALLKYLLAGLAAAFLLQAAYHFLALWLNRDEVAEATRRLVAVGGLAYCGLVLAVYLWYAAAAYPVAAAQILPGKVISRAETISAYDPSFRQRLEYYRDALRIVRDHPVTGAGGGGWNALYHRYASHLYWSTETHSHLFQTWVEAGTLGLAALLAAWAGFIRLLVRLKRRESGEGPAVSTWTAAVAALTLGVHSAFDFDLSLAALGIFLFALFGAVRGMAGEPERRAQAGHGGPEGVPPDRPAAFTGGGNRNRAAWIKVIFSRFFRSIPDGPGSPAGGRKGLAGRDAPARPSSTARRLILAAMAGTLAAAAVIYPARAFHAAGVAGAEGARALLAKDMEQAKGRYEQAHRLDPFTASYAADLAQIWAVQAAARDDATARYRAIKYAREAAGAEPYNTRVRATLVNIYSLLREYDLMVQEAAALVAADPLQAVHYEVLARARLDAARYHLQRGEKDPARRYLAEAAQMPGQLPAAIPRPTPPLILSAGQAAYIMGDLPGAAAYLEEAARDKEAAGREARLWLAALYTRQGQGQKAAALLENLRKEEPETDKIYREVLSLSL</sequence>
<keyword evidence="3 6" id="KW-1133">Transmembrane helix</keyword>
<proteinExistence type="predicted"/>
<dbReference type="OrthoDB" id="1808577at2"/>
<feature type="transmembrane region" description="Helical" evidence="6">
    <location>
        <begin position="178"/>
        <end position="195"/>
    </location>
</feature>
<comment type="caution">
    <text evidence="8">The sequence shown here is derived from an EMBL/GenBank/DDBJ whole genome shotgun (WGS) entry which is preliminary data.</text>
</comment>
<evidence type="ECO:0000313" key="8">
    <source>
        <dbReference type="EMBL" id="MQL53503.1"/>
    </source>
</evidence>
<reference evidence="8 9" key="1">
    <citation type="submission" date="2019-10" db="EMBL/GenBank/DDBJ databases">
        <title>Comparative genomics of sulfur disproportionating microorganisms.</title>
        <authorList>
            <person name="Ward L.M."/>
            <person name="Bertran E."/>
            <person name="Johnston D."/>
        </authorList>
    </citation>
    <scope>NUCLEOTIDE SEQUENCE [LARGE SCALE GENOMIC DNA]</scope>
    <source>
        <strain evidence="8 9">DSM 14055</strain>
    </source>
</reference>
<evidence type="ECO:0000256" key="6">
    <source>
        <dbReference type="SAM" id="Phobius"/>
    </source>
</evidence>
<evidence type="ECO:0000256" key="3">
    <source>
        <dbReference type="ARBA" id="ARBA00022989"/>
    </source>
</evidence>
<feature type="transmembrane region" description="Helical" evidence="6">
    <location>
        <begin position="573"/>
        <end position="591"/>
    </location>
</feature>
<gene>
    <name evidence="8" type="ORF">GFC01_14790</name>
</gene>
<feature type="transmembrane region" description="Helical" evidence="6">
    <location>
        <begin position="21"/>
        <end position="38"/>
    </location>
</feature>
<dbReference type="Pfam" id="PF04932">
    <property type="entry name" value="Wzy_C"/>
    <property type="match status" value="1"/>
</dbReference>
<dbReference type="AlphaFoldDB" id="A0A6N7IVC0"/>
<comment type="subcellular location">
    <subcellularLocation>
        <location evidence="1">Membrane</location>
        <topology evidence="1">Multi-pass membrane protein</topology>
    </subcellularLocation>
</comment>
<keyword evidence="4 6" id="KW-0472">Membrane</keyword>
<feature type="transmembrane region" description="Helical" evidence="6">
    <location>
        <begin position="138"/>
        <end position="158"/>
    </location>
</feature>
<keyword evidence="2 6" id="KW-0812">Transmembrane</keyword>
<feature type="transmembrane region" description="Helical" evidence="6">
    <location>
        <begin position="200"/>
        <end position="218"/>
    </location>
</feature>